<evidence type="ECO:0000313" key="3">
    <source>
        <dbReference type="EnsemblMetazoa" id="G30317.1:cds"/>
    </source>
</evidence>
<feature type="chain" id="PRO_5036443344" description="ZP domain-containing protein" evidence="2">
    <location>
        <begin position="21"/>
        <end position="363"/>
    </location>
</feature>
<keyword evidence="2" id="KW-0732">Signal</keyword>
<keyword evidence="1" id="KW-1133">Transmembrane helix</keyword>
<organism evidence="3 4">
    <name type="scientific">Magallana gigas</name>
    <name type="common">Pacific oyster</name>
    <name type="synonym">Crassostrea gigas</name>
    <dbReference type="NCBI Taxonomy" id="29159"/>
    <lineage>
        <taxon>Eukaryota</taxon>
        <taxon>Metazoa</taxon>
        <taxon>Spiralia</taxon>
        <taxon>Lophotrochozoa</taxon>
        <taxon>Mollusca</taxon>
        <taxon>Bivalvia</taxon>
        <taxon>Autobranchia</taxon>
        <taxon>Pteriomorphia</taxon>
        <taxon>Ostreida</taxon>
        <taxon>Ostreoidea</taxon>
        <taxon>Ostreidae</taxon>
        <taxon>Magallana</taxon>
    </lineage>
</organism>
<name>A0A8W8LXT8_MAGGI</name>
<keyword evidence="4" id="KW-1185">Reference proteome</keyword>
<sequence>MGFPLLQGIFILLLFYWMNASQLGPQEEMINAFDCLGTVIRNYRDFPSSTRCSFDIDENCPETEIICHTTKKECRYTYRVFNTNVSLYIQFPKLKFIQATKILVLDCYCKEYIFNCTINSQVLRSIVHKDAFLTSTLSSSSLETTEAVTTMTLITNKPYTTDSSQTINPVMLGDQSNQDSETPYLAIMGALLGGIVLGAGVEYLLIFLLRRNRHSKNKKTKENITEMSKCNPAYSVSGESTKDPMRPDKKYYTQKVDSKNVYQNVTHGTADIYEQKKNKQEDPGQSIYNHLHEKKEIEDTGDHYDHAHRVPFELTATEKDYQTLKMQPRANTYTEVIADETEHSRYRSGEENGHYFVLDDKRS</sequence>
<protein>
    <recommendedName>
        <fullName evidence="5">ZP domain-containing protein</fullName>
    </recommendedName>
</protein>
<proteinExistence type="predicted"/>
<feature type="signal peptide" evidence="2">
    <location>
        <begin position="1"/>
        <end position="20"/>
    </location>
</feature>
<dbReference type="Proteomes" id="UP000005408">
    <property type="component" value="Unassembled WGS sequence"/>
</dbReference>
<reference evidence="3" key="1">
    <citation type="submission" date="2022-08" db="UniProtKB">
        <authorList>
            <consortium name="EnsemblMetazoa"/>
        </authorList>
    </citation>
    <scope>IDENTIFICATION</scope>
    <source>
        <strain evidence="3">05x7-T-G4-1.051#20</strain>
    </source>
</reference>
<evidence type="ECO:0000313" key="4">
    <source>
        <dbReference type="Proteomes" id="UP000005408"/>
    </source>
</evidence>
<accession>A0A8W8LXT8</accession>
<keyword evidence="1" id="KW-0472">Membrane</keyword>
<evidence type="ECO:0000256" key="2">
    <source>
        <dbReference type="SAM" id="SignalP"/>
    </source>
</evidence>
<dbReference type="AlphaFoldDB" id="A0A8W8LXT8"/>
<evidence type="ECO:0008006" key="5">
    <source>
        <dbReference type="Google" id="ProtNLM"/>
    </source>
</evidence>
<keyword evidence="1" id="KW-0812">Transmembrane</keyword>
<feature type="transmembrane region" description="Helical" evidence="1">
    <location>
        <begin position="184"/>
        <end position="209"/>
    </location>
</feature>
<dbReference type="EnsemblMetazoa" id="G30317.1">
    <property type="protein sequence ID" value="G30317.1:cds"/>
    <property type="gene ID" value="G30317"/>
</dbReference>
<evidence type="ECO:0000256" key="1">
    <source>
        <dbReference type="SAM" id="Phobius"/>
    </source>
</evidence>